<dbReference type="InterPro" id="IPR020845">
    <property type="entry name" value="AMP-binding_CS"/>
</dbReference>
<comment type="caution">
    <text evidence="10">The sequence shown here is derived from an EMBL/GenBank/DDBJ whole genome shotgun (WGS) entry which is preliminary data.</text>
</comment>
<dbReference type="eggNOG" id="COG0318">
    <property type="taxonomic scope" value="Bacteria"/>
</dbReference>
<keyword evidence="11" id="KW-1185">Reference proteome</keyword>
<dbReference type="CDD" id="cd05936">
    <property type="entry name" value="FC-FACS_FadD_like"/>
    <property type="match status" value="1"/>
</dbReference>
<evidence type="ECO:0000256" key="5">
    <source>
        <dbReference type="ARBA" id="ARBA00026121"/>
    </source>
</evidence>
<dbReference type="AlphaFoldDB" id="A0A094JM19"/>
<dbReference type="GO" id="GO:0004467">
    <property type="term" value="F:long-chain fatty acid-CoA ligase activity"/>
    <property type="evidence" value="ECO:0007669"/>
    <property type="project" value="UniProtKB-EC"/>
</dbReference>
<evidence type="ECO:0000313" key="11">
    <source>
        <dbReference type="Proteomes" id="UP000029264"/>
    </source>
</evidence>
<evidence type="ECO:0000256" key="6">
    <source>
        <dbReference type="ARBA" id="ARBA00039545"/>
    </source>
</evidence>
<dbReference type="InterPro" id="IPR000873">
    <property type="entry name" value="AMP-dep_synth/lig_dom"/>
</dbReference>
<feature type="domain" description="AMP-binding enzyme C-terminal" evidence="9">
    <location>
        <begin position="435"/>
        <end position="513"/>
    </location>
</feature>
<dbReference type="InterPro" id="IPR042099">
    <property type="entry name" value="ANL_N_sf"/>
</dbReference>
<comment type="subcellular location">
    <subcellularLocation>
        <location evidence="1">Membrane</location>
        <topology evidence="1">Peripheral membrane protein</topology>
    </subcellularLocation>
</comment>
<dbReference type="STRING" id="1515746.HR45_01490"/>
<evidence type="ECO:0000256" key="2">
    <source>
        <dbReference type="ARBA" id="ARBA00005005"/>
    </source>
</evidence>
<evidence type="ECO:0000256" key="7">
    <source>
        <dbReference type="ARBA" id="ARBA00042773"/>
    </source>
</evidence>
<dbReference type="Gene3D" id="3.30.300.30">
    <property type="match status" value="1"/>
</dbReference>
<dbReference type="GO" id="GO:0016020">
    <property type="term" value="C:membrane"/>
    <property type="evidence" value="ECO:0007669"/>
    <property type="project" value="UniProtKB-SubCell"/>
</dbReference>
<reference evidence="10 11" key="1">
    <citation type="submission" date="2014-06" db="EMBL/GenBank/DDBJ databases">
        <title>Shewanella sp. YQH10.</title>
        <authorList>
            <person name="Liu Y."/>
            <person name="Zeng R."/>
        </authorList>
    </citation>
    <scope>NUCLEOTIDE SEQUENCE [LARGE SCALE GENOMIC DNA]</scope>
    <source>
        <strain evidence="10 11">YQH10</strain>
    </source>
</reference>
<evidence type="ECO:0000256" key="1">
    <source>
        <dbReference type="ARBA" id="ARBA00004170"/>
    </source>
</evidence>
<dbReference type="PANTHER" id="PTHR43767:SF8">
    <property type="entry name" value="LONG-CHAIN-FATTY-ACID--COA LIGASE"/>
    <property type="match status" value="1"/>
</dbReference>
<dbReference type="InterPro" id="IPR025110">
    <property type="entry name" value="AMP-bd_C"/>
</dbReference>
<evidence type="ECO:0000313" key="10">
    <source>
        <dbReference type="EMBL" id="KFZ39099.1"/>
    </source>
</evidence>
<dbReference type="Pfam" id="PF00501">
    <property type="entry name" value="AMP-binding"/>
    <property type="match status" value="1"/>
</dbReference>
<evidence type="ECO:0000259" key="9">
    <source>
        <dbReference type="Pfam" id="PF13193"/>
    </source>
</evidence>
<dbReference type="Gene3D" id="3.40.50.12780">
    <property type="entry name" value="N-terminal domain of ligase-like"/>
    <property type="match status" value="1"/>
</dbReference>
<accession>A0A094JM19</accession>
<name>A0A094JM19_9GAMM</name>
<keyword evidence="4" id="KW-0472">Membrane</keyword>
<gene>
    <name evidence="10" type="ORF">HR45_01490</name>
</gene>
<dbReference type="InterPro" id="IPR050237">
    <property type="entry name" value="ATP-dep_AMP-bd_enzyme"/>
</dbReference>
<dbReference type="PROSITE" id="PS00455">
    <property type="entry name" value="AMP_BINDING"/>
    <property type="match status" value="1"/>
</dbReference>
<keyword evidence="3 10" id="KW-0436">Ligase</keyword>
<feature type="domain" description="AMP-dependent synthetase/ligase" evidence="8">
    <location>
        <begin position="12"/>
        <end position="384"/>
    </location>
</feature>
<evidence type="ECO:0000256" key="3">
    <source>
        <dbReference type="ARBA" id="ARBA00022598"/>
    </source>
</evidence>
<evidence type="ECO:0000259" key="8">
    <source>
        <dbReference type="Pfam" id="PF00501"/>
    </source>
</evidence>
<dbReference type="InterPro" id="IPR045851">
    <property type="entry name" value="AMP-bd_C_sf"/>
</dbReference>
<proteinExistence type="predicted"/>
<organism evidence="10 11">
    <name type="scientific">Shewanella mangrovi</name>
    <dbReference type="NCBI Taxonomy" id="1515746"/>
    <lineage>
        <taxon>Bacteria</taxon>
        <taxon>Pseudomonadati</taxon>
        <taxon>Pseudomonadota</taxon>
        <taxon>Gammaproteobacteria</taxon>
        <taxon>Alteromonadales</taxon>
        <taxon>Shewanellaceae</taxon>
        <taxon>Shewanella</taxon>
    </lineage>
</organism>
<dbReference type="Proteomes" id="UP000029264">
    <property type="component" value="Unassembled WGS sequence"/>
</dbReference>
<dbReference type="Pfam" id="PF13193">
    <property type="entry name" value="AMP-binding_C"/>
    <property type="match status" value="1"/>
</dbReference>
<dbReference type="EMBL" id="JPEO01000001">
    <property type="protein sequence ID" value="KFZ39099.1"/>
    <property type="molecule type" value="Genomic_DNA"/>
</dbReference>
<sequence length="522" mass="57718">MQQPASLAQLIEQVCFRFSDRSAFYCRGVSLSFAELERDSRAFAAWLQHYTQLQVGDRIALQLPNCLQYVICAYGALRAGLVVVNTNPQFTESELIAQFNDAQVQALVVISDLLPGLAKVSMNTPITTVISTHLQDLHKPVPQPRTALQNVEFNRVLAAGRSLVFTPVALEGNALALLQYTGGSSGTVKGAMLSHHNLLANLSQCYQRLQHYISEGAEQLLSPLPMYHIYSFMVHLLYFAHGATATLLPTLRNLDEMVEVWTLKPATCFAGLSSLFAPLCHHAKFQELDFSQLKLTLAGATSLSEVAAKQWQRLTGCAVNQGYGLSETSPVVTINLYGEQLPLSIGKPVSDTDIRIVDDDDNQVTSGECGELLVKGPQLMQGYWQQPQETAAVITADGYFRTGDMVREDNDGNLYVVDRKKDIIIVSGMNVSPAEVERVLMRHEDVVQAAVFGVPHERTGEQVQARIVLAPTTKPNPELEAQLQQLCEEQLAPYKIPKLMQFDNELPLNNVGKLLRRQLTDK</sequence>
<dbReference type="PANTHER" id="PTHR43767">
    <property type="entry name" value="LONG-CHAIN-FATTY-ACID--COA LIGASE"/>
    <property type="match status" value="1"/>
</dbReference>
<dbReference type="SUPFAM" id="SSF56801">
    <property type="entry name" value="Acetyl-CoA synthetase-like"/>
    <property type="match status" value="1"/>
</dbReference>
<comment type="pathway">
    <text evidence="2">Lipid metabolism; fatty acid beta-oxidation.</text>
</comment>
<evidence type="ECO:0000256" key="4">
    <source>
        <dbReference type="ARBA" id="ARBA00023136"/>
    </source>
</evidence>
<protein>
    <recommendedName>
        <fullName evidence="6">Long-chain-fatty-acid--CoA ligase</fullName>
        <ecNumber evidence="5">6.2.1.3</ecNumber>
    </recommendedName>
    <alternativeName>
        <fullName evidence="7">Long-chain acyl-CoA synthetase</fullName>
    </alternativeName>
</protein>
<dbReference type="EC" id="6.2.1.3" evidence="5"/>